<accession>A0A0L0T4N2</accession>
<feature type="region of interest" description="Disordered" evidence="1">
    <location>
        <begin position="451"/>
        <end position="501"/>
    </location>
</feature>
<keyword evidence="3" id="KW-1185">Reference proteome</keyword>
<feature type="compositionally biased region" description="Low complexity" evidence="1">
    <location>
        <begin position="118"/>
        <end position="144"/>
    </location>
</feature>
<feature type="compositionally biased region" description="Polar residues" evidence="1">
    <location>
        <begin position="458"/>
        <end position="473"/>
    </location>
</feature>
<reference evidence="2 3" key="1">
    <citation type="submission" date="2009-11" db="EMBL/GenBank/DDBJ databases">
        <title>Annotation of Allomyces macrogynus ATCC 38327.</title>
        <authorList>
            <consortium name="The Broad Institute Genome Sequencing Platform"/>
            <person name="Russ C."/>
            <person name="Cuomo C."/>
            <person name="Burger G."/>
            <person name="Gray M.W."/>
            <person name="Holland P.W.H."/>
            <person name="King N."/>
            <person name="Lang F.B.F."/>
            <person name="Roger A.J."/>
            <person name="Ruiz-Trillo I."/>
            <person name="Young S.K."/>
            <person name="Zeng Q."/>
            <person name="Gargeya S."/>
            <person name="Fitzgerald M."/>
            <person name="Haas B."/>
            <person name="Abouelleil A."/>
            <person name="Alvarado L."/>
            <person name="Arachchi H.M."/>
            <person name="Berlin A."/>
            <person name="Chapman S.B."/>
            <person name="Gearin G."/>
            <person name="Goldberg J."/>
            <person name="Griggs A."/>
            <person name="Gujja S."/>
            <person name="Hansen M."/>
            <person name="Heiman D."/>
            <person name="Howarth C."/>
            <person name="Larimer J."/>
            <person name="Lui A."/>
            <person name="MacDonald P.J.P."/>
            <person name="McCowen C."/>
            <person name="Montmayeur A."/>
            <person name="Murphy C."/>
            <person name="Neiman D."/>
            <person name="Pearson M."/>
            <person name="Priest M."/>
            <person name="Roberts A."/>
            <person name="Saif S."/>
            <person name="Shea T."/>
            <person name="Sisk P."/>
            <person name="Stolte C."/>
            <person name="Sykes S."/>
            <person name="Wortman J."/>
            <person name="Nusbaum C."/>
            <person name="Birren B."/>
        </authorList>
    </citation>
    <scope>NUCLEOTIDE SEQUENCE [LARGE SCALE GENOMIC DNA]</scope>
    <source>
        <strain evidence="2 3">ATCC 38327</strain>
    </source>
</reference>
<organism evidence="2 3">
    <name type="scientific">Allomyces macrogynus (strain ATCC 38327)</name>
    <name type="common">Allomyces javanicus var. macrogynus</name>
    <dbReference type="NCBI Taxonomy" id="578462"/>
    <lineage>
        <taxon>Eukaryota</taxon>
        <taxon>Fungi</taxon>
        <taxon>Fungi incertae sedis</taxon>
        <taxon>Blastocladiomycota</taxon>
        <taxon>Blastocladiomycetes</taxon>
        <taxon>Blastocladiales</taxon>
        <taxon>Blastocladiaceae</taxon>
        <taxon>Allomyces</taxon>
    </lineage>
</organism>
<feature type="region of interest" description="Disordered" evidence="1">
    <location>
        <begin position="319"/>
        <end position="347"/>
    </location>
</feature>
<evidence type="ECO:0000313" key="3">
    <source>
        <dbReference type="Proteomes" id="UP000054350"/>
    </source>
</evidence>
<name>A0A0L0T4N2_ALLM3</name>
<feature type="region of interest" description="Disordered" evidence="1">
    <location>
        <begin position="118"/>
        <end position="204"/>
    </location>
</feature>
<evidence type="ECO:0000256" key="1">
    <source>
        <dbReference type="SAM" id="MobiDB-lite"/>
    </source>
</evidence>
<feature type="compositionally biased region" description="Low complexity" evidence="1">
    <location>
        <begin position="601"/>
        <end position="627"/>
    </location>
</feature>
<gene>
    <name evidence="2" type="ORF">AMAG_14047</name>
</gene>
<sequence length="740" mass="77197">MGNRASLALAMGANAGAWAFSSSSSSSASGQYARLIRSLEAEWSPQELDQLRKHFLHLVIGGSTTAIAPPLEGDLVYGRRGSILNHATVSRQAFLSFLADVPEDLALFLFASISSIFPTSSSAPPERRASSASPSGSEHSFSSANGRAVTGSPTKTISLRPTRARPALEPVYRAARRSAGTSSSSSSRSRNRATSSPASDTPAGPPVISYPAFLAFLTQFLHHVSLPDWGQPRLAPPTLFVKTTHLFFAQQGLGAAVTDNDATAFFLPDRRRSTGSAATGTSDSGSVTATGGSNLVSTEEVFNILLGTLWMWAAAMTPAAPPHASTPTPPPIPPNVPSTLRSPLPNTRTTSIAAGSSVRAASILSDGFGGGGGYASVSDMAAWRSSTLASHEIETRTMRAPYERDRSSLRPLRSISFDGGSSNVILDESVSWADSDQAATATMGGPSVLTEEIEESSVSDQTTTSTALPVSPTTGGGGGGGAPQSVAESSDAHSRRSLRAASLTSTTAVYHMRIDPEDAVSHFSARPQPNATDRWSVRTSLTAPTAPRATLPPPPVVMAGGMVTAGTGGSTAPTSIPMFRLVEPHTIRDLANRILHLAGKPASDSMTTTASDTASRSSSSPSPTARPHATMGTVTAILARSLPYLYTCSFYPFLRARFVATTAGNDAPPSPTTPSPSPSPLLQSRPDVHFLLHAAFPPWPTASLAFRAAVHGFSVSRLTAATRGRSARCLTHRRDAVPGY</sequence>
<feature type="compositionally biased region" description="Polar residues" evidence="1">
    <location>
        <begin position="338"/>
        <end position="347"/>
    </location>
</feature>
<dbReference type="Proteomes" id="UP000054350">
    <property type="component" value="Unassembled WGS sequence"/>
</dbReference>
<dbReference type="EMBL" id="GG745361">
    <property type="protein sequence ID" value="KNE69479.1"/>
    <property type="molecule type" value="Genomic_DNA"/>
</dbReference>
<evidence type="ECO:0000313" key="2">
    <source>
        <dbReference type="EMBL" id="KNE69479.1"/>
    </source>
</evidence>
<protein>
    <submittedName>
        <fullName evidence="2">Uncharacterized protein</fullName>
    </submittedName>
</protein>
<feature type="region of interest" description="Disordered" evidence="1">
    <location>
        <begin position="272"/>
        <end position="292"/>
    </location>
</feature>
<feature type="compositionally biased region" description="Low complexity" evidence="1">
    <location>
        <begin position="177"/>
        <end position="199"/>
    </location>
</feature>
<feature type="region of interest" description="Disordered" evidence="1">
    <location>
        <begin position="601"/>
        <end position="629"/>
    </location>
</feature>
<dbReference type="VEuPathDB" id="FungiDB:AMAG_14047"/>
<feature type="compositionally biased region" description="Low complexity" evidence="1">
    <location>
        <begin position="274"/>
        <end position="292"/>
    </location>
</feature>
<dbReference type="OrthoDB" id="5586171at2759"/>
<proteinExistence type="predicted"/>
<dbReference type="AlphaFoldDB" id="A0A0L0T4N2"/>
<reference evidence="3" key="2">
    <citation type="submission" date="2009-11" db="EMBL/GenBank/DDBJ databases">
        <title>The Genome Sequence of Allomyces macrogynus strain ATCC 38327.</title>
        <authorList>
            <consortium name="The Broad Institute Genome Sequencing Platform"/>
            <person name="Russ C."/>
            <person name="Cuomo C."/>
            <person name="Shea T."/>
            <person name="Young S.K."/>
            <person name="Zeng Q."/>
            <person name="Koehrsen M."/>
            <person name="Haas B."/>
            <person name="Borodovsky M."/>
            <person name="Guigo R."/>
            <person name="Alvarado L."/>
            <person name="Berlin A."/>
            <person name="Borenstein D."/>
            <person name="Chen Z."/>
            <person name="Engels R."/>
            <person name="Freedman E."/>
            <person name="Gellesch M."/>
            <person name="Goldberg J."/>
            <person name="Griggs A."/>
            <person name="Gujja S."/>
            <person name="Heiman D."/>
            <person name="Hepburn T."/>
            <person name="Howarth C."/>
            <person name="Jen D."/>
            <person name="Larson L."/>
            <person name="Lewis B."/>
            <person name="Mehta T."/>
            <person name="Park D."/>
            <person name="Pearson M."/>
            <person name="Roberts A."/>
            <person name="Saif S."/>
            <person name="Shenoy N."/>
            <person name="Sisk P."/>
            <person name="Stolte C."/>
            <person name="Sykes S."/>
            <person name="Walk T."/>
            <person name="White J."/>
            <person name="Yandava C."/>
            <person name="Burger G."/>
            <person name="Gray M.W."/>
            <person name="Holland P.W.H."/>
            <person name="King N."/>
            <person name="Lang F.B.F."/>
            <person name="Roger A.J."/>
            <person name="Ruiz-Trillo I."/>
            <person name="Lander E."/>
            <person name="Nusbaum C."/>
        </authorList>
    </citation>
    <scope>NUCLEOTIDE SEQUENCE [LARGE SCALE GENOMIC DNA]</scope>
    <source>
        <strain evidence="3">ATCC 38327</strain>
    </source>
</reference>
<feature type="compositionally biased region" description="Pro residues" evidence="1">
    <location>
        <begin position="327"/>
        <end position="336"/>
    </location>
</feature>